<dbReference type="Pfam" id="PF01882">
    <property type="entry name" value="DUF58"/>
    <property type="match status" value="1"/>
</dbReference>
<name>A0A5M8Q8H0_9MICO</name>
<evidence type="ECO:0000256" key="1">
    <source>
        <dbReference type="SAM" id="Phobius"/>
    </source>
</evidence>
<feature type="transmembrane region" description="Helical" evidence="1">
    <location>
        <begin position="12"/>
        <end position="32"/>
    </location>
</feature>
<dbReference type="Proteomes" id="UP000323221">
    <property type="component" value="Unassembled WGS sequence"/>
</dbReference>
<dbReference type="EMBL" id="VOIR01000015">
    <property type="protein sequence ID" value="KAA6432159.1"/>
    <property type="molecule type" value="Genomic_DNA"/>
</dbReference>
<evidence type="ECO:0000313" key="4">
    <source>
        <dbReference type="Proteomes" id="UP000323221"/>
    </source>
</evidence>
<protein>
    <submittedName>
        <fullName evidence="3">DUF58 domain-containing protein</fullName>
    </submittedName>
</protein>
<keyword evidence="1" id="KW-0812">Transmembrane</keyword>
<accession>A0A5M8Q8H0</accession>
<feature type="domain" description="DUF58" evidence="2">
    <location>
        <begin position="198"/>
        <end position="313"/>
    </location>
</feature>
<keyword evidence="1" id="KW-0472">Membrane</keyword>
<gene>
    <name evidence="3" type="ORF">FQ330_10315</name>
</gene>
<comment type="caution">
    <text evidence="3">The sequence shown here is derived from an EMBL/GenBank/DDBJ whole genome shotgun (WGS) entry which is preliminary data.</text>
</comment>
<feature type="transmembrane region" description="Helical" evidence="1">
    <location>
        <begin position="38"/>
        <end position="56"/>
    </location>
</feature>
<dbReference type="AlphaFoldDB" id="A0A5M8Q8H0"/>
<reference evidence="3 4" key="1">
    <citation type="submission" date="2019-08" db="EMBL/GenBank/DDBJ databases">
        <title>Agrococcus lahaulensis sp. nov., isolated from a cold desert of the Indian Himalayas.</title>
        <authorList>
            <person name="Qu J.H."/>
        </authorList>
    </citation>
    <scope>NUCLEOTIDE SEQUENCE [LARGE SCALE GENOMIC DNA]</scope>
    <source>
        <strain evidence="3 4">NS18</strain>
    </source>
</reference>
<dbReference type="InterPro" id="IPR002881">
    <property type="entry name" value="DUF58"/>
</dbReference>
<dbReference type="PANTHER" id="PTHR34351">
    <property type="entry name" value="SLR1927 PROTEIN-RELATED"/>
    <property type="match status" value="1"/>
</dbReference>
<dbReference type="OrthoDB" id="9812729at2"/>
<evidence type="ECO:0000259" key="2">
    <source>
        <dbReference type="Pfam" id="PF01882"/>
    </source>
</evidence>
<dbReference type="RefSeq" id="WP_146357311.1">
    <property type="nucleotide sequence ID" value="NZ_VOIR01000015.1"/>
</dbReference>
<dbReference type="PANTHER" id="PTHR34351:SF1">
    <property type="entry name" value="SLR1927 PROTEIN"/>
    <property type="match status" value="1"/>
</dbReference>
<sequence length="393" mass="41541">MRWLDAATRAITPWGWALLATVAMGAVLARSLGWTEALVAAVAAAVLVLGAIPWIVGERWARARIGLSAERVPVGAEALALVEVSRPTRAATPRQVDLDIGDEEAVLEIPPLEVGGRVLRSVPLDTSRRGLRSIGPATIMRTDPFGVLERRHRLTDTRTLVVHPRVVRLPGGAGGIVRDLDGEAAAERTADDVSFHSLREYAPGDDRRLVHWRSSARHGALLVRQFEPSRRADTLIVLSTDPAEYDGDDFELALSLVGTLGLAAMADRRALRVVESPRTERGPAQPVDSATRERLLDALAVLEPRSGHGIAQAARASRGAAAGSVAWLITGSTVPPRTLRTAANGMPAGVVSVVVRAAVGALPSRSRLGDADVVTVGAIEDLSRGMGSAGGTR</sequence>
<keyword evidence="1" id="KW-1133">Transmembrane helix</keyword>
<keyword evidence="4" id="KW-1185">Reference proteome</keyword>
<proteinExistence type="predicted"/>
<organism evidence="3 4">
    <name type="scientific">Agrococcus sediminis</name>
    <dbReference type="NCBI Taxonomy" id="2599924"/>
    <lineage>
        <taxon>Bacteria</taxon>
        <taxon>Bacillati</taxon>
        <taxon>Actinomycetota</taxon>
        <taxon>Actinomycetes</taxon>
        <taxon>Micrococcales</taxon>
        <taxon>Microbacteriaceae</taxon>
        <taxon>Agrococcus</taxon>
    </lineage>
</organism>
<evidence type="ECO:0000313" key="3">
    <source>
        <dbReference type="EMBL" id="KAA6432159.1"/>
    </source>
</evidence>